<proteinExistence type="predicted"/>
<comment type="caution">
    <text evidence="3">The sequence shown here is derived from an EMBL/GenBank/DDBJ whole genome shotgun (WGS) entry which is preliminary data.</text>
</comment>
<evidence type="ECO:0000256" key="1">
    <source>
        <dbReference type="SAM" id="Coils"/>
    </source>
</evidence>
<name>J8TYY2_TRIAS</name>
<dbReference type="HOGENOM" id="CLU_508237_0_0_1"/>
<dbReference type="RefSeq" id="XP_014184210.1">
    <property type="nucleotide sequence ID" value="XM_014328735.1"/>
</dbReference>
<sequence>MAKAKVEQASRALQRIKEFQPDAVTLAEAEGALSAAESALKTECESLQDSFVSLLQQALAVPGVSSGDVSGLHVDELKSRVSRLEQRAQQPAPGLTEEEIKAFVKASTPTTTSPVTPTLKEDEIRALVRKEGVTEERVREIAKASNTGLNEVQVRAIVAKITPSEDRVREIVQASATGLNEEQVRTVVKKNAPAGLSDEHIKALIRLNAPTLDQVKDIVKASIPTTLTAPAVPPSAASSVQASPAPPPQVAISAPAPTQATETKAEPKAEDVKGEPAAGARPQIKLRALLSEVLQRVEAVESALDERYERLQGDIDEQRYDLNQAVGRYELAAARRAALPPGESAGHSLEGTPAPAPVAPAAKPAPATAPAPANTPANSAPNSEIALLKAQMDAMRAQLSAVTSEVSALRTEVATLKMTPSNAQAPNAKPAAPAAMGAEFDAKMAGWKTAILKDIEDWIHAKLPGIIAPILEDMKGKVLAQMLVEARAGGMGAAQNAPRVNSPSGRFAPQAQHAQQYPQPQTYQQQGYGYQPYQHR</sequence>
<evidence type="ECO:0000313" key="4">
    <source>
        <dbReference type="Proteomes" id="UP000002748"/>
    </source>
</evidence>
<feature type="region of interest" description="Disordered" evidence="2">
    <location>
        <begin position="493"/>
        <end position="536"/>
    </location>
</feature>
<feature type="compositionally biased region" description="Basic and acidic residues" evidence="2">
    <location>
        <begin position="263"/>
        <end position="274"/>
    </location>
</feature>
<dbReference type="GeneID" id="25988772"/>
<dbReference type="EMBL" id="ALBS01000002">
    <property type="protein sequence ID" value="EJT53297.1"/>
    <property type="molecule type" value="Genomic_DNA"/>
</dbReference>
<feature type="coiled-coil region" evidence="1">
    <location>
        <begin position="385"/>
        <end position="412"/>
    </location>
</feature>
<feature type="compositionally biased region" description="Low complexity" evidence="2">
    <location>
        <begin position="359"/>
        <end position="380"/>
    </location>
</feature>
<protein>
    <submittedName>
        <fullName evidence="3">Uncharacterized protein</fullName>
    </submittedName>
</protein>
<reference evidence="3 4" key="1">
    <citation type="journal article" date="2012" name="Eukaryot. Cell">
        <title>Draft genome sequence of CBS 2479, the standard type strain of Trichosporon asahii.</title>
        <authorList>
            <person name="Yang R.Y."/>
            <person name="Li H.T."/>
            <person name="Zhu H."/>
            <person name="Zhou G.P."/>
            <person name="Wang M."/>
            <person name="Wang L."/>
        </authorList>
    </citation>
    <scope>NUCLEOTIDE SEQUENCE [LARGE SCALE GENOMIC DNA]</scope>
    <source>
        <strain evidence="4">ATCC 90039 / CBS 2479 / JCM 2466 / KCTC 7840 / NCYC 2677 / UAMH 7654</strain>
    </source>
</reference>
<feature type="compositionally biased region" description="Low complexity" evidence="2">
    <location>
        <begin position="234"/>
        <end position="243"/>
    </location>
</feature>
<gene>
    <name evidence="3" type="ORF">A1Q1_05260</name>
</gene>
<accession>J8TYY2</accession>
<dbReference type="KEGG" id="tasa:A1Q1_05260"/>
<feature type="region of interest" description="Disordered" evidence="2">
    <location>
        <begin position="339"/>
        <end position="380"/>
    </location>
</feature>
<dbReference type="Proteomes" id="UP000002748">
    <property type="component" value="Unassembled WGS sequence"/>
</dbReference>
<evidence type="ECO:0000313" key="3">
    <source>
        <dbReference type="EMBL" id="EJT53297.1"/>
    </source>
</evidence>
<organism evidence="3 4">
    <name type="scientific">Trichosporon asahii var. asahii (strain ATCC 90039 / CBS 2479 / JCM 2466 / KCTC 7840 / NBRC 103889/ NCYC 2677 / UAMH 7654)</name>
    <name type="common">Yeast</name>
    <dbReference type="NCBI Taxonomy" id="1186058"/>
    <lineage>
        <taxon>Eukaryota</taxon>
        <taxon>Fungi</taxon>
        <taxon>Dikarya</taxon>
        <taxon>Basidiomycota</taxon>
        <taxon>Agaricomycotina</taxon>
        <taxon>Tremellomycetes</taxon>
        <taxon>Trichosporonales</taxon>
        <taxon>Trichosporonaceae</taxon>
        <taxon>Trichosporon</taxon>
    </lineage>
</organism>
<feature type="compositionally biased region" description="Low complexity" evidence="2">
    <location>
        <begin position="509"/>
        <end position="536"/>
    </location>
</feature>
<keyword evidence="1" id="KW-0175">Coiled coil</keyword>
<dbReference type="VEuPathDB" id="FungiDB:A1Q1_05260"/>
<feature type="region of interest" description="Disordered" evidence="2">
    <location>
        <begin position="228"/>
        <end position="279"/>
    </location>
</feature>
<dbReference type="AlphaFoldDB" id="J8TYY2"/>
<evidence type="ECO:0000256" key="2">
    <source>
        <dbReference type="SAM" id="MobiDB-lite"/>
    </source>
</evidence>